<dbReference type="InterPro" id="IPR037143">
    <property type="entry name" value="4-PPantetheinyl_Trfase_dom_sf"/>
</dbReference>
<evidence type="ECO:0000256" key="1">
    <source>
        <dbReference type="ARBA" id="ARBA00013172"/>
    </source>
</evidence>
<dbReference type="InterPro" id="IPR050559">
    <property type="entry name" value="P-Pant_transferase_sf"/>
</dbReference>
<dbReference type="STRING" id="984486.A0A1E3QUH4"/>
<keyword evidence="2" id="KW-0808">Transferase</keyword>
<keyword evidence="5" id="KW-1185">Reference proteome</keyword>
<dbReference type="Pfam" id="PF01648">
    <property type="entry name" value="ACPS"/>
    <property type="match status" value="1"/>
</dbReference>
<sequence>MPSWSQLKEIIERSKTQNAPPVIFYVTVPTKQTTDNEFTDVYRWELCLRSLSLQQQLGIRNKKFLLDAYQVLINKLLQDFVLKIYLFEESSLEIPEPIRYTYNEFGKPLLSPEYDLGMNLHFSMSNSADIVGMVVTTHPAARRIGIDLSNTNDDVLPVGDPGVGLETYESVFFPSEYQHLQLYKDDARLKLLLNQYWALKESYTKLLGVGLNMDLSRLEFSGVNFLDVEANKLGHPEEQIPWVGPPVELRLHDIEQALSQGYTNRVDLGLLKSPNIVVSTICEYDGTVPDSTPVVVNIPLSMLVEFTITHTK</sequence>
<dbReference type="GeneID" id="30148255"/>
<dbReference type="SUPFAM" id="SSF56214">
    <property type="entry name" value="4'-phosphopantetheinyl transferase"/>
    <property type="match status" value="2"/>
</dbReference>
<evidence type="ECO:0000313" key="5">
    <source>
        <dbReference type="Proteomes" id="UP000094336"/>
    </source>
</evidence>
<reference evidence="5" key="1">
    <citation type="submission" date="2016-05" db="EMBL/GenBank/DDBJ databases">
        <title>Comparative genomics of biotechnologically important yeasts.</title>
        <authorList>
            <consortium name="DOE Joint Genome Institute"/>
            <person name="Riley R."/>
            <person name="Haridas S."/>
            <person name="Wolfe K.H."/>
            <person name="Lopes M.R."/>
            <person name="Hittinger C.T."/>
            <person name="Goker M."/>
            <person name="Salamov A."/>
            <person name="Wisecaver J."/>
            <person name="Long T.M."/>
            <person name="Aerts A.L."/>
            <person name="Barry K."/>
            <person name="Choi C."/>
            <person name="Clum A."/>
            <person name="Coughlan A.Y."/>
            <person name="Deshpande S."/>
            <person name="Douglass A.P."/>
            <person name="Hanson S.J."/>
            <person name="Klenk H.-P."/>
            <person name="Labutti K."/>
            <person name="Lapidus A."/>
            <person name="Lindquist E."/>
            <person name="Lipzen A."/>
            <person name="Meier-Kolthoff J.P."/>
            <person name="Ohm R.A."/>
            <person name="Otillar R.P."/>
            <person name="Pangilinan J."/>
            <person name="Peng Y."/>
            <person name="Rokas A."/>
            <person name="Rosa C.A."/>
            <person name="Scheuner C."/>
            <person name="Sibirny A.A."/>
            <person name="Slot J.C."/>
            <person name="Stielow J.B."/>
            <person name="Sun H."/>
            <person name="Kurtzman C.P."/>
            <person name="Blackwell M."/>
            <person name="Grigoriev I.V."/>
            <person name="Jeffries T.W."/>
        </authorList>
    </citation>
    <scope>NUCLEOTIDE SEQUENCE [LARGE SCALE GENOMIC DNA]</scope>
    <source>
        <strain evidence="5">NRRL Y-12698</strain>
    </source>
</reference>
<gene>
    <name evidence="4" type="ORF">BABINDRAFT_166187</name>
</gene>
<feature type="domain" description="4'-phosphopantetheinyl transferase" evidence="3">
    <location>
        <begin position="144"/>
        <end position="221"/>
    </location>
</feature>
<dbReference type="AlphaFoldDB" id="A0A1E3QUH4"/>
<protein>
    <recommendedName>
        <fullName evidence="1">holo-[acyl-carrier-protein] synthase</fullName>
        <ecNumber evidence="1">2.7.8.7</ecNumber>
    </recommendedName>
</protein>
<dbReference type="PANTHER" id="PTHR12215:SF10">
    <property type="entry name" value="L-AMINOADIPATE-SEMIALDEHYDE DEHYDROGENASE-PHOSPHOPANTETHEINYL TRANSFERASE"/>
    <property type="match status" value="1"/>
</dbReference>
<name>A0A1E3QUH4_9ASCO</name>
<dbReference type="GO" id="GO:0005829">
    <property type="term" value="C:cytosol"/>
    <property type="evidence" value="ECO:0007669"/>
    <property type="project" value="TreeGrafter"/>
</dbReference>
<dbReference type="OrthoDB" id="26719at2759"/>
<dbReference type="PANTHER" id="PTHR12215">
    <property type="entry name" value="PHOSPHOPANTETHEINE TRANSFERASE"/>
    <property type="match status" value="1"/>
</dbReference>
<accession>A0A1E3QUH4</accession>
<organism evidence="4 5">
    <name type="scientific">Babjeviella inositovora NRRL Y-12698</name>
    <dbReference type="NCBI Taxonomy" id="984486"/>
    <lineage>
        <taxon>Eukaryota</taxon>
        <taxon>Fungi</taxon>
        <taxon>Dikarya</taxon>
        <taxon>Ascomycota</taxon>
        <taxon>Saccharomycotina</taxon>
        <taxon>Pichiomycetes</taxon>
        <taxon>Serinales incertae sedis</taxon>
        <taxon>Babjeviella</taxon>
    </lineage>
</organism>
<dbReference type="GO" id="GO:0008897">
    <property type="term" value="F:holo-[acyl-carrier-protein] synthase activity"/>
    <property type="evidence" value="ECO:0007669"/>
    <property type="project" value="UniProtKB-EC"/>
</dbReference>
<dbReference type="Gene3D" id="3.90.470.20">
    <property type="entry name" value="4'-phosphopantetheinyl transferase domain"/>
    <property type="match status" value="1"/>
</dbReference>
<evidence type="ECO:0000259" key="3">
    <source>
        <dbReference type="Pfam" id="PF01648"/>
    </source>
</evidence>
<proteinExistence type="predicted"/>
<dbReference type="GO" id="GO:0000287">
    <property type="term" value="F:magnesium ion binding"/>
    <property type="evidence" value="ECO:0007669"/>
    <property type="project" value="InterPro"/>
</dbReference>
<evidence type="ECO:0000256" key="2">
    <source>
        <dbReference type="ARBA" id="ARBA00022679"/>
    </source>
</evidence>
<dbReference type="GO" id="GO:0019878">
    <property type="term" value="P:lysine biosynthetic process via aminoadipic acid"/>
    <property type="evidence" value="ECO:0007669"/>
    <property type="project" value="TreeGrafter"/>
</dbReference>
<dbReference type="Proteomes" id="UP000094336">
    <property type="component" value="Unassembled WGS sequence"/>
</dbReference>
<dbReference type="RefSeq" id="XP_018985905.1">
    <property type="nucleotide sequence ID" value="XM_019130402.1"/>
</dbReference>
<evidence type="ECO:0000313" key="4">
    <source>
        <dbReference type="EMBL" id="ODQ80577.1"/>
    </source>
</evidence>
<dbReference type="InterPro" id="IPR008278">
    <property type="entry name" value="4-PPantetheinyl_Trfase_dom"/>
</dbReference>
<dbReference type="EMBL" id="KV454429">
    <property type="protein sequence ID" value="ODQ80577.1"/>
    <property type="molecule type" value="Genomic_DNA"/>
</dbReference>
<dbReference type="EC" id="2.7.8.7" evidence="1"/>